<dbReference type="Pfam" id="PF08359">
    <property type="entry name" value="TetR_C_4"/>
    <property type="match status" value="1"/>
</dbReference>
<dbReference type="Proteomes" id="UP000323708">
    <property type="component" value="Unassembled WGS sequence"/>
</dbReference>
<evidence type="ECO:0000256" key="3">
    <source>
        <dbReference type="ARBA" id="ARBA00023125"/>
    </source>
</evidence>
<dbReference type="PANTHER" id="PTHR30055">
    <property type="entry name" value="HTH-TYPE TRANSCRIPTIONAL REGULATOR RUTR"/>
    <property type="match status" value="1"/>
</dbReference>
<dbReference type="GO" id="GO:0003700">
    <property type="term" value="F:DNA-binding transcription factor activity"/>
    <property type="evidence" value="ECO:0007669"/>
    <property type="project" value="TreeGrafter"/>
</dbReference>
<dbReference type="GO" id="GO:0000976">
    <property type="term" value="F:transcription cis-regulatory region binding"/>
    <property type="evidence" value="ECO:0007669"/>
    <property type="project" value="TreeGrafter"/>
</dbReference>
<dbReference type="Gene3D" id="1.10.10.60">
    <property type="entry name" value="Homeodomain-like"/>
    <property type="match status" value="1"/>
</dbReference>
<dbReference type="SUPFAM" id="SSF46689">
    <property type="entry name" value="Homeodomain-like"/>
    <property type="match status" value="1"/>
</dbReference>
<accession>A0A5B0WTX4</accession>
<feature type="DNA-binding region" description="H-T-H motif" evidence="5">
    <location>
        <begin position="37"/>
        <end position="56"/>
    </location>
</feature>
<sequence>MQKADKNKSRTRLEQREADIIDAATSLFAEEGFHGTSTRKIAAAAGVSEGTLFHYFSTKNALLLAILDEFYEQLTASARTVTDEVMGTRERLLLLAKNHLRALMENQALMMRLIQVYLAVDRNYYKDYRNSPIHEFNYRYTRVFDNVIREGMERGYIRPDLELSAIRDLFFGGLEYGMRTLMGRKYNNNQVAAYVEAIVEPLWQSMQVGTGTAGDMVADKPLHDTLERLEAVAMRLEKAVP</sequence>
<proteinExistence type="predicted"/>
<organism evidence="7 8">
    <name type="scientific">Pseudohalioglobus sediminis</name>
    <dbReference type="NCBI Taxonomy" id="2606449"/>
    <lineage>
        <taxon>Bacteria</taxon>
        <taxon>Pseudomonadati</taxon>
        <taxon>Pseudomonadota</taxon>
        <taxon>Gammaproteobacteria</taxon>
        <taxon>Cellvibrionales</taxon>
        <taxon>Halieaceae</taxon>
        <taxon>Pseudohalioglobus</taxon>
    </lineage>
</organism>
<keyword evidence="1" id="KW-0678">Repressor</keyword>
<dbReference type="Pfam" id="PF00440">
    <property type="entry name" value="TetR_N"/>
    <property type="match status" value="1"/>
</dbReference>
<dbReference type="SUPFAM" id="SSF48498">
    <property type="entry name" value="Tetracyclin repressor-like, C-terminal domain"/>
    <property type="match status" value="1"/>
</dbReference>
<dbReference type="AlphaFoldDB" id="A0A5B0WTX4"/>
<protein>
    <submittedName>
        <fullName evidence="7">TetR/AcrR family transcriptional regulator</fullName>
    </submittedName>
</protein>
<reference evidence="7 8" key="1">
    <citation type="submission" date="2019-09" db="EMBL/GenBank/DDBJ databases">
        <authorList>
            <person name="Chen X.-Y."/>
        </authorList>
    </citation>
    <scope>NUCLEOTIDE SEQUENCE [LARGE SCALE GENOMIC DNA]</scope>
    <source>
        <strain evidence="7 8">NY5</strain>
    </source>
</reference>
<dbReference type="InterPro" id="IPR001647">
    <property type="entry name" value="HTH_TetR"/>
</dbReference>
<evidence type="ECO:0000256" key="4">
    <source>
        <dbReference type="ARBA" id="ARBA00023163"/>
    </source>
</evidence>
<evidence type="ECO:0000313" key="7">
    <source>
        <dbReference type="EMBL" id="KAA1190532.1"/>
    </source>
</evidence>
<dbReference type="PANTHER" id="PTHR30055:SF175">
    <property type="entry name" value="HTH-TYPE TRANSCRIPTIONAL REPRESSOR KSTR2"/>
    <property type="match status" value="1"/>
</dbReference>
<dbReference type="EMBL" id="VTUX01000005">
    <property type="protein sequence ID" value="KAA1190532.1"/>
    <property type="molecule type" value="Genomic_DNA"/>
</dbReference>
<dbReference type="InterPro" id="IPR036271">
    <property type="entry name" value="Tet_transcr_reg_TetR-rel_C_sf"/>
</dbReference>
<keyword evidence="8" id="KW-1185">Reference proteome</keyword>
<dbReference type="InterPro" id="IPR013570">
    <property type="entry name" value="Tscrpt_reg_YsiA_C"/>
</dbReference>
<dbReference type="PRINTS" id="PR00455">
    <property type="entry name" value="HTHTETR"/>
</dbReference>
<dbReference type="PROSITE" id="PS01081">
    <property type="entry name" value="HTH_TETR_1"/>
    <property type="match status" value="1"/>
</dbReference>
<feature type="domain" description="HTH tetR-type" evidence="6">
    <location>
        <begin position="14"/>
        <end position="74"/>
    </location>
</feature>
<keyword evidence="2" id="KW-0805">Transcription regulation</keyword>
<keyword evidence="3 5" id="KW-0238">DNA-binding</keyword>
<evidence type="ECO:0000256" key="1">
    <source>
        <dbReference type="ARBA" id="ARBA00022491"/>
    </source>
</evidence>
<evidence type="ECO:0000259" key="6">
    <source>
        <dbReference type="PROSITE" id="PS50977"/>
    </source>
</evidence>
<evidence type="ECO:0000313" key="8">
    <source>
        <dbReference type="Proteomes" id="UP000323708"/>
    </source>
</evidence>
<evidence type="ECO:0000256" key="5">
    <source>
        <dbReference type="PROSITE-ProRule" id="PRU00335"/>
    </source>
</evidence>
<dbReference type="InterPro" id="IPR023772">
    <property type="entry name" value="DNA-bd_HTH_TetR-type_CS"/>
</dbReference>
<evidence type="ECO:0000256" key="2">
    <source>
        <dbReference type="ARBA" id="ARBA00023015"/>
    </source>
</evidence>
<gene>
    <name evidence="7" type="ORF">F0M18_12020</name>
</gene>
<dbReference type="InterPro" id="IPR050109">
    <property type="entry name" value="HTH-type_TetR-like_transc_reg"/>
</dbReference>
<dbReference type="PROSITE" id="PS50977">
    <property type="entry name" value="HTH_TETR_2"/>
    <property type="match status" value="1"/>
</dbReference>
<name>A0A5B0WTX4_9GAMM</name>
<dbReference type="InterPro" id="IPR009057">
    <property type="entry name" value="Homeodomain-like_sf"/>
</dbReference>
<dbReference type="RefSeq" id="WP_149611687.1">
    <property type="nucleotide sequence ID" value="NZ_VTUX01000005.1"/>
</dbReference>
<keyword evidence="4" id="KW-0804">Transcription</keyword>
<comment type="caution">
    <text evidence="7">The sequence shown here is derived from an EMBL/GenBank/DDBJ whole genome shotgun (WGS) entry which is preliminary data.</text>
</comment>
<dbReference type="Gene3D" id="1.10.357.10">
    <property type="entry name" value="Tetracycline Repressor, domain 2"/>
    <property type="match status" value="1"/>
</dbReference>